<evidence type="ECO:0000313" key="3">
    <source>
        <dbReference type="WBParaSite" id="ACOC_0000330701-mRNA-1"/>
    </source>
</evidence>
<dbReference type="Proteomes" id="UP000267027">
    <property type="component" value="Unassembled WGS sequence"/>
</dbReference>
<accession>A0A0R3PGC0</accession>
<reference evidence="1 2" key="2">
    <citation type="submission" date="2018-11" db="EMBL/GenBank/DDBJ databases">
        <authorList>
            <consortium name="Pathogen Informatics"/>
        </authorList>
    </citation>
    <scope>NUCLEOTIDE SEQUENCE [LARGE SCALE GENOMIC DNA]</scope>
    <source>
        <strain evidence="1 2">Costa Rica</strain>
    </source>
</reference>
<protein>
    <submittedName>
        <fullName evidence="1 3">Uncharacterized protein</fullName>
    </submittedName>
</protein>
<dbReference type="EMBL" id="UYYA01000948">
    <property type="protein sequence ID" value="VDM54893.1"/>
    <property type="molecule type" value="Genomic_DNA"/>
</dbReference>
<reference evidence="3" key="1">
    <citation type="submission" date="2017-02" db="UniProtKB">
        <authorList>
            <consortium name="WormBaseParasite"/>
        </authorList>
    </citation>
    <scope>IDENTIFICATION</scope>
</reference>
<gene>
    <name evidence="1" type="ORF">ACOC_LOCUS3308</name>
</gene>
<evidence type="ECO:0000313" key="2">
    <source>
        <dbReference type="Proteomes" id="UP000267027"/>
    </source>
</evidence>
<proteinExistence type="predicted"/>
<dbReference type="AlphaFoldDB" id="A0A0R3PGC0"/>
<dbReference type="WBParaSite" id="ACOC_0000330701-mRNA-1">
    <property type="protein sequence ID" value="ACOC_0000330701-mRNA-1"/>
    <property type="gene ID" value="ACOC_0000330701"/>
</dbReference>
<sequence>MRMNDTDGQEPLVIGFLGMSNVLEKDDRPDGQSSSQRALKKDVMLDEFLERAEPTGLLLHATKKMEDLLAPARVTRCSAVLQVIYSSRRQSPSFTPQKMPFIERQHGQSLLTMFNVLFSAFYNFHGRLLSEIQPQRC</sequence>
<organism evidence="3">
    <name type="scientific">Angiostrongylus costaricensis</name>
    <name type="common">Nematode worm</name>
    <dbReference type="NCBI Taxonomy" id="334426"/>
    <lineage>
        <taxon>Eukaryota</taxon>
        <taxon>Metazoa</taxon>
        <taxon>Ecdysozoa</taxon>
        <taxon>Nematoda</taxon>
        <taxon>Chromadorea</taxon>
        <taxon>Rhabditida</taxon>
        <taxon>Rhabditina</taxon>
        <taxon>Rhabditomorpha</taxon>
        <taxon>Strongyloidea</taxon>
        <taxon>Metastrongylidae</taxon>
        <taxon>Angiostrongylus</taxon>
    </lineage>
</organism>
<keyword evidence="2" id="KW-1185">Reference proteome</keyword>
<name>A0A0R3PGC0_ANGCS</name>
<evidence type="ECO:0000313" key="1">
    <source>
        <dbReference type="EMBL" id="VDM54893.1"/>
    </source>
</evidence>